<proteinExistence type="predicted"/>
<name>A0A0E9VZ91_ANGAN</name>
<sequence length="50" mass="5483">MPESLGRQRCLSEVIISSQTNRMLSATQMLIIVGSMSSCSLRGQELIQKA</sequence>
<dbReference type="AlphaFoldDB" id="A0A0E9VZ91"/>
<accession>A0A0E9VZ91</accession>
<organism evidence="1">
    <name type="scientific">Anguilla anguilla</name>
    <name type="common">European freshwater eel</name>
    <name type="synonym">Muraena anguilla</name>
    <dbReference type="NCBI Taxonomy" id="7936"/>
    <lineage>
        <taxon>Eukaryota</taxon>
        <taxon>Metazoa</taxon>
        <taxon>Chordata</taxon>
        <taxon>Craniata</taxon>
        <taxon>Vertebrata</taxon>
        <taxon>Euteleostomi</taxon>
        <taxon>Actinopterygii</taxon>
        <taxon>Neopterygii</taxon>
        <taxon>Teleostei</taxon>
        <taxon>Anguilliformes</taxon>
        <taxon>Anguillidae</taxon>
        <taxon>Anguilla</taxon>
    </lineage>
</organism>
<dbReference type="EMBL" id="GBXM01025118">
    <property type="protein sequence ID" value="JAH83459.1"/>
    <property type="molecule type" value="Transcribed_RNA"/>
</dbReference>
<reference evidence="1" key="2">
    <citation type="journal article" date="2015" name="Fish Shellfish Immunol.">
        <title>Early steps in the European eel (Anguilla anguilla)-Vibrio vulnificus interaction in the gills: Role of the RtxA13 toxin.</title>
        <authorList>
            <person name="Callol A."/>
            <person name="Pajuelo D."/>
            <person name="Ebbesson L."/>
            <person name="Teles M."/>
            <person name="MacKenzie S."/>
            <person name="Amaro C."/>
        </authorList>
    </citation>
    <scope>NUCLEOTIDE SEQUENCE</scope>
</reference>
<evidence type="ECO:0000313" key="1">
    <source>
        <dbReference type="EMBL" id="JAH83459.1"/>
    </source>
</evidence>
<reference evidence="1" key="1">
    <citation type="submission" date="2014-11" db="EMBL/GenBank/DDBJ databases">
        <authorList>
            <person name="Amaro Gonzalez C."/>
        </authorList>
    </citation>
    <scope>NUCLEOTIDE SEQUENCE</scope>
</reference>
<protein>
    <submittedName>
        <fullName evidence="1">Uncharacterized protein</fullName>
    </submittedName>
</protein>